<evidence type="ECO:0000256" key="2">
    <source>
        <dbReference type="ARBA" id="ARBA00022649"/>
    </source>
</evidence>
<comment type="similarity">
    <text evidence="7">Belongs to the PINc/VapC protein family.</text>
</comment>
<proteinExistence type="inferred from homology"/>
<keyword evidence="4" id="KW-0479">Metal-binding</keyword>
<evidence type="ECO:0000256" key="5">
    <source>
        <dbReference type="ARBA" id="ARBA00022801"/>
    </source>
</evidence>
<keyword evidence="2" id="KW-1277">Toxin-antitoxin system</keyword>
<evidence type="ECO:0000256" key="1">
    <source>
        <dbReference type="ARBA" id="ARBA00001946"/>
    </source>
</evidence>
<keyword evidence="6" id="KW-0460">Magnesium</keyword>
<dbReference type="SUPFAM" id="SSF88723">
    <property type="entry name" value="PIN domain-like"/>
    <property type="match status" value="1"/>
</dbReference>
<accession>A0A317C1V1</accession>
<name>A0A317C1V1_9GAMM</name>
<evidence type="ECO:0000256" key="7">
    <source>
        <dbReference type="ARBA" id="ARBA00038093"/>
    </source>
</evidence>
<dbReference type="AlphaFoldDB" id="A0A317C1V1"/>
<dbReference type="EMBL" id="QGKM01000079">
    <property type="protein sequence ID" value="PWQ92626.1"/>
    <property type="molecule type" value="Genomic_DNA"/>
</dbReference>
<keyword evidence="5" id="KW-0378">Hydrolase</keyword>
<dbReference type="InterPro" id="IPR050556">
    <property type="entry name" value="Type_II_TA_system_RNase"/>
</dbReference>
<keyword evidence="10" id="KW-1185">Reference proteome</keyword>
<dbReference type="InterPro" id="IPR029060">
    <property type="entry name" value="PIN-like_dom_sf"/>
</dbReference>
<dbReference type="Gene3D" id="3.40.50.1010">
    <property type="entry name" value="5'-nuclease"/>
    <property type="match status" value="1"/>
</dbReference>
<evidence type="ECO:0000259" key="8">
    <source>
        <dbReference type="Pfam" id="PF01850"/>
    </source>
</evidence>
<dbReference type="GO" id="GO:0046872">
    <property type="term" value="F:metal ion binding"/>
    <property type="evidence" value="ECO:0007669"/>
    <property type="project" value="UniProtKB-KW"/>
</dbReference>
<dbReference type="OrthoDB" id="532510at2"/>
<reference evidence="9 10" key="1">
    <citation type="submission" date="2018-05" db="EMBL/GenBank/DDBJ databases">
        <title>Leucothrix arctica sp. nov., isolated from Arctic seawater.</title>
        <authorList>
            <person name="Choi A."/>
            <person name="Baek K."/>
        </authorList>
    </citation>
    <scope>NUCLEOTIDE SEQUENCE [LARGE SCALE GENOMIC DNA]</scope>
    <source>
        <strain evidence="9 10">JCM 18388</strain>
    </source>
</reference>
<gene>
    <name evidence="9" type="ORF">DKW60_20025</name>
</gene>
<dbReference type="PANTHER" id="PTHR33653">
    <property type="entry name" value="RIBONUCLEASE VAPC2"/>
    <property type="match status" value="1"/>
</dbReference>
<evidence type="ECO:0000256" key="4">
    <source>
        <dbReference type="ARBA" id="ARBA00022723"/>
    </source>
</evidence>
<dbReference type="GO" id="GO:0016787">
    <property type="term" value="F:hydrolase activity"/>
    <property type="evidence" value="ECO:0007669"/>
    <property type="project" value="UniProtKB-KW"/>
</dbReference>
<evidence type="ECO:0000256" key="3">
    <source>
        <dbReference type="ARBA" id="ARBA00022722"/>
    </source>
</evidence>
<dbReference type="Pfam" id="PF01850">
    <property type="entry name" value="PIN"/>
    <property type="match status" value="1"/>
</dbReference>
<dbReference type="CDD" id="cd18741">
    <property type="entry name" value="PIN_VapC4-5_FitB-like"/>
    <property type="match status" value="1"/>
</dbReference>
<dbReference type="Proteomes" id="UP000245539">
    <property type="component" value="Unassembled WGS sequence"/>
</dbReference>
<dbReference type="GO" id="GO:0004518">
    <property type="term" value="F:nuclease activity"/>
    <property type="evidence" value="ECO:0007669"/>
    <property type="project" value="UniProtKB-KW"/>
</dbReference>
<dbReference type="PANTHER" id="PTHR33653:SF1">
    <property type="entry name" value="RIBONUCLEASE VAPC2"/>
    <property type="match status" value="1"/>
</dbReference>
<evidence type="ECO:0000313" key="10">
    <source>
        <dbReference type="Proteomes" id="UP000245539"/>
    </source>
</evidence>
<protein>
    <submittedName>
        <fullName evidence="9">VapC toxin family PIN domain ribonuclease</fullName>
    </submittedName>
</protein>
<feature type="domain" description="PIN" evidence="8">
    <location>
        <begin position="2"/>
        <end position="112"/>
    </location>
</feature>
<evidence type="ECO:0000313" key="9">
    <source>
        <dbReference type="EMBL" id="PWQ92626.1"/>
    </source>
</evidence>
<organism evidence="9 10">
    <name type="scientific">Leucothrix pacifica</name>
    <dbReference type="NCBI Taxonomy" id="1247513"/>
    <lineage>
        <taxon>Bacteria</taxon>
        <taxon>Pseudomonadati</taxon>
        <taxon>Pseudomonadota</taxon>
        <taxon>Gammaproteobacteria</taxon>
        <taxon>Thiotrichales</taxon>
        <taxon>Thiotrichaceae</taxon>
        <taxon>Leucothrix</taxon>
    </lineage>
</organism>
<dbReference type="InterPro" id="IPR002716">
    <property type="entry name" value="PIN_dom"/>
</dbReference>
<dbReference type="RefSeq" id="WP_109839444.1">
    <property type="nucleotide sequence ID" value="NZ_QGKM01000079.1"/>
</dbReference>
<keyword evidence="3" id="KW-0540">Nuclease</keyword>
<sequence>MIILDTNVLIEVLKNNTDTISTLSELQAPMFVSIITSMELFYGARDKQEVKMLERFLGKFEQLPIDESISYCALDLVQQYAKSHTLDIPDSLIAASALMNQASLFTYNTKDFRFIPEITLVEY</sequence>
<evidence type="ECO:0000256" key="6">
    <source>
        <dbReference type="ARBA" id="ARBA00022842"/>
    </source>
</evidence>
<comment type="caution">
    <text evidence="9">The sequence shown here is derived from an EMBL/GenBank/DDBJ whole genome shotgun (WGS) entry which is preliminary data.</text>
</comment>
<comment type="cofactor">
    <cofactor evidence="1">
        <name>Mg(2+)</name>
        <dbReference type="ChEBI" id="CHEBI:18420"/>
    </cofactor>
</comment>